<evidence type="ECO:0000256" key="1">
    <source>
        <dbReference type="ARBA" id="ARBA00023002"/>
    </source>
</evidence>
<protein>
    <submittedName>
        <fullName evidence="3">NAD(P)H-dependent oxidoreductase</fullName>
    </submittedName>
</protein>
<dbReference type="SUPFAM" id="SSF52218">
    <property type="entry name" value="Flavoproteins"/>
    <property type="match status" value="1"/>
</dbReference>
<dbReference type="InterPro" id="IPR029039">
    <property type="entry name" value="Flavoprotein-like_sf"/>
</dbReference>
<feature type="domain" description="Flavodoxin-like fold" evidence="2">
    <location>
        <begin position="5"/>
        <end position="167"/>
    </location>
</feature>
<dbReference type="Proteomes" id="UP000824231">
    <property type="component" value="Unassembled WGS sequence"/>
</dbReference>
<dbReference type="AlphaFoldDB" id="A0A9D1VHS6"/>
<dbReference type="GO" id="GO:0003955">
    <property type="term" value="F:NAD(P)H dehydrogenase (quinone) activity"/>
    <property type="evidence" value="ECO:0007669"/>
    <property type="project" value="TreeGrafter"/>
</dbReference>
<dbReference type="EMBL" id="DXFH01000012">
    <property type="protein sequence ID" value="HIX35474.1"/>
    <property type="molecule type" value="Genomic_DNA"/>
</dbReference>
<dbReference type="GO" id="GO:0009055">
    <property type="term" value="F:electron transfer activity"/>
    <property type="evidence" value="ECO:0007669"/>
    <property type="project" value="TreeGrafter"/>
</dbReference>
<evidence type="ECO:0000259" key="2">
    <source>
        <dbReference type="Pfam" id="PF02525"/>
    </source>
</evidence>
<keyword evidence="1" id="KW-0560">Oxidoreductase</keyword>
<dbReference type="InterPro" id="IPR003680">
    <property type="entry name" value="Flavodoxin_fold"/>
</dbReference>
<evidence type="ECO:0000313" key="4">
    <source>
        <dbReference type="Proteomes" id="UP000824231"/>
    </source>
</evidence>
<dbReference type="InterPro" id="IPR046980">
    <property type="entry name" value="KefG/KefF"/>
</dbReference>
<dbReference type="GO" id="GO:0010181">
    <property type="term" value="F:FMN binding"/>
    <property type="evidence" value="ECO:0007669"/>
    <property type="project" value="TreeGrafter"/>
</dbReference>
<accession>A0A9D1VHS6</accession>
<dbReference type="Gene3D" id="3.40.50.360">
    <property type="match status" value="1"/>
</dbReference>
<comment type="caution">
    <text evidence="3">The sequence shown here is derived from an EMBL/GenBank/DDBJ whole genome shotgun (WGS) entry which is preliminary data.</text>
</comment>
<sequence length="185" mass="21374">MTTRIFLFHPHMDQSRVNKALANAAEQAGIEVRNIYDLYPDFKIDVEQERQVLADTDRIAFQFPFYWYSSPALMKQYEDDVFTGNWAYNGGNAIKDHEWLLAVSTGSPKQAYQRNGRHFYLGPELLRPYQATNHLIQTKFCVPFISYADLCQTDADLQKRAQAYVDYLQTAGPLPVQPRDGINEK</sequence>
<reference evidence="3" key="2">
    <citation type="submission" date="2021-04" db="EMBL/GenBank/DDBJ databases">
        <authorList>
            <person name="Gilroy R."/>
        </authorList>
    </citation>
    <scope>NUCLEOTIDE SEQUENCE</scope>
    <source>
        <strain evidence="3">ChiSxjej3B15-572</strain>
    </source>
</reference>
<name>A0A9D1VHS6_9LACO</name>
<evidence type="ECO:0000313" key="3">
    <source>
        <dbReference type="EMBL" id="HIX35474.1"/>
    </source>
</evidence>
<dbReference type="PANTHER" id="PTHR47307:SF1">
    <property type="entry name" value="GLUTATHIONE-REGULATED POTASSIUM-EFFLUX SYSTEM ANCILLARY PROTEIN KEFG"/>
    <property type="match status" value="1"/>
</dbReference>
<dbReference type="PANTHER" id="PTHR47307">
    <property type="entry name" value="GLUTATHIONE-REGULATED POTASSIUM-EFFLUX SYSTEM ANCILLARY PROTEIN KEFG"/>
    <property type="match status" value="1"/>
</dbReference>
<proteinExistence type="predicted"/>
<reference evidence="3" key="1">
    <citation type="journal article" date="2021" name="PeerJ">
        <title>Extensive microbial diversity within the chicken gut microbiome revealed by metagenomics and culture.</title>
        <authorList>
            <person name="Gilroy R."/>
            <person name="Ravi A."/>
            <person name="Getino M."/>
            <person name="Pursley I."/>
            <person name="Horton D.L."/>
            <person name="Alikhan N.F."/>
            <person name="Baker D."/>
            <person name="Gharbi K."/>
            <person name="Hall N."/>
            <person name="Watson M."/>
            <person name="Adriaenssens E.M."/>
            <person name="Foster-Nyarko E."/>
            <person name="Jarju S."/>
            <person name="Secka A."/>
            <person name="Antonio M."/>
            <person name="Oren A."/>
            <person name="Chaudhuri R.R."/>
            <person name="La Ragione R."/>
            <person name="Hildebrand F."/>
            <person name="Pallen M.J."/>
        </authorList>
    </citation>
    <scope>NUCLEOTIDE SEQUENCE</scope>
    <source>
        <strain evidence="3">ChiSxjej3B15-572</strain>
    </source>
</reference>
<organism evidence="3 4">
    <name type="scientific">Candidatus Limosilactobacillus merdigallinarum</name>
    <dbReference type="NCBI Taxonomy" id="2838652"/>
    <lineage>
        <taxon>Bacteria</taxon>
        <taxon>Bacillati</taxon>
        <taxon>Bacillota</taxon>
        <taxon>Bacilli</taxon>
        <taxon>Lactobacillales</taxon>
        <taxon>Lactobacillaceae</taxon>
        <taxon>Limosilactobacillus</taxon>
    </lineage>
</organism>
<gene>
    <name evidence="3" type="ORF">H9856_03605</name>
</gene>
<dbReference type="Pfam" id="PF02525">
    <property type="entry name" value="Flavodoxin_2"/>
    <property type="match status" value="1"/>
</dbReference>